<evidence type="ECO:0000313" key="2">
    <source>
        <dbReference type="Proteomes" id="UP000830454"/>
    </source>
</evidence>
<name>A0ABY4HM05_9FLAO</name>
<evidence type="ECO:0008006" key="3">
    <source>
        <dbReference type="Google" id="ProtNLM"/>
    </source>
</evidence>
<protein>
    <recommendedName>
        <fullName evidence="3">Lipoprotein</fullName>
    </recommendedName>
</protein>
<dbReference type="EMBL" id="CP090145">
    <property type="protein sequence ID" value="UOX32854.1"/>
    <property type="molecule type" value="Genomic_DNA"/>
</dbReference>
<dbReference type="RefSeq" id="WP_246915659.1">
    <property type="nucleotide sequence ID" value="NZ_CP090145.1"/>
</dbReference>
<evidence type="ECO:0000313" key="1">
    <source>
        <dbReference type="EMBL" id="UOX32854.1"/>
    </source>
</evidence>
<keyword evidence="2" id="KW-1185">Reference proteome</keyword>
<sequence length="177" mass="19639">MRKLFSILSILVLLTSCDDGDITLESFNFEGQTILDCDANDLLEENLLFKTKNDELLLINLLNTSYNTLFIPEETGDAGPRTVSINSNSQVIYRKYTGTVSRSTVCSTIPVSSPTVAKEWVATGGTISVETNEVRDPNTNEVIAHIHNITFTNVNFSSSDNSFSFSSYIFGDYRIDI</sequence>
<dbReference type="PROSITE" id="PS51257">
    <property type="entry name" value="PROKAR_LIPOPROTEIN"/>
    <property type="match status" value="1"/>
</dbReference>
<proteinExistence type="predicted"/>
<accession>A0ABY4HM05</accession>
<dbReference type="Proteomes" id="UP000830454">
    <property type="component" value="Chromosome"/>
</dbReference>
<gene>
    <name evidence="1" type="ORF">LXD69_12500</name>
</gene>
<reference evidence="1" key="2">
    <citation type="submission" date="2022-04" db="EMBL/GenBank/DDBJ databases">
        <title>Complete Genome Sequence of Flavobacterium sediminilitoris YSM-43, Isolated from a Tidal Sediment.</title>
        <authorList>
            <person name="Lee P.A."/>
        </authorList>
    </citation>
    <scope>NUCLEOTIDE SEQUENCE</scope>
    <source>
        <strain evidence="1">YSM-43</strain>
    </source>
</reference>
<reference evidence="1" key="1">
    <citation type="submission" date="2021-12" db="EMBL/GenBank/DDBJ databases">
        <authorList>
            <person name="Cha I.-T."/>
            <person name="Lee K.-E."/>
            <person name="Park S.-J."/>
        </authorList>
    </citation>
    <scope>NUCLEOTIDE SEQUENCE</scope>
    <source>
        <strain evidence="1">YSM-43</strain>
    </source>
</reference>
<organism evidence="1 2">
    <name type="scientific">Flavobacterium sediminilitoris</name>
    <dbReference type="NCBI Taxonomy" id="2024526"/>
    <lineage>
        <taxon>Bacteria</taxon>
        <taxon>Pseudomonadati</taxon>
        <taxon>Bacteroidota</taxon>
        <taxon>Flavobacteriia</taxon>
        <taxon>Flavobacteriales</taxon>
        <taxon>Flavobacteriaceae</taxon>
        <taxon>Flavobacterium</taxon>
    </lineage>
</organism>